<sequence length="392" mass="43616">MSENLARQFLLDETVVFLNHGSYGACPRPVFETWQGWQRLLESQPVAFLDPKRGYVERMRNSREAMATELGTSADNVVGVVNATAGLNIVAQSLKLAPGDEILTTDHEYAALEKTWAYVCRRTGAVVKPVTVPLPLTSEADFTAAILEGMNERTRVLFLSHITSPTALVFPIENVVAEAKRRGIWTVIDGAHTPGHIPLDLEALDVDFYAGNCHKWMMAPKGSAFLYVRPELQTMIDPLVISHGWTADNKEPGAVGPFGNTPFIDSIEMQGTRDPSAWMTVVEAIRFRQANDWNEVAIRCRDLAQATAAEMARITGLHPLSAPQFCAPQMVAMPIPPCDPEWVHDTLIRDYNIEIPVFRWKDHHIARLSVQGYNNHKQTEALVDALKAILQL</sequence>
<proteinExistence type="predicted"/>
<comment type="caution">
    <text evidence="3">The sequence shown here is derived from an EMBL/GenBank/DDBJ whole genome shotgun (WGS) entry which is preliminary data.</text>
</comment>
<dbReference type="InterPro" id="IPR000192">
    <property type="entry name" value="Aminotrans_V_dom"/>
</dbReference>
<dbReference type="InterPro" id="IPR015421">
    <property type="entry name" value="PyrdxlP-dep_Trfase_major"/>
</dbReference>
<keyword evidence="4" id="KW-1185">Reference proteome</keyword>
<evidence type="ECO:0000259" key="2">
    <source>
        <dbReference type="Pfam" id="PF00266"/>
    </source>
</evidence>
<dbReference type="RefSeq" id="WP_141149875.1">
    <property type="nucleotide sequence ID" value="NZ_VHLG01000010.1"/>
</dbReference>
<dbReference type="InterPro" id="IPR015422">
    <property type="entry name" value="PyrdxlP-dep_Trfase_small"/>
</dbReference>
<dbReference type="Pfam" id="PF00266">
    <property type="entry name" value="Aminotran_5"/>
    <property type="match status" value="1"/>
</dbReference>
<evidence type="ECO:0000313" key="4">
    <source>
        <dbReference type="Proteomes" id="UP000318801"/>
    </source>
</evidence>
<keyword evidence="3" id="KW-0032">Aminotransferase</keyword>
<protein>
    <submittedName>
        <fullName evidence="3">Aminotransferase class V-fold PLP-dependent enzyme</fullName>
    </submittedName>
</protein>
<accession>A0A506U7W7</accession>
<keyword evidence="1" id="KW-0663">Pyridoxal phosphate</keyword>
<organism evidence="3 4">
    <name type="scientific">Martelella alba</name>
    <dbReference type="NCBI Taxonomy" id="2590451"/>
    <lineage>
        <taxon>Bacteria</taxon>
        <taxon>Pseudomonadati</taxon>
        <taxon>Pseudomonadota</taxon>
        <taxon>Alphaproteobacteria</taxon>
        <taxon>Hyphomicrobiales</taxon>
        <taxon>Aurantimonadaceae</taxon>
        <taxon>Martelella</taxon>
    </lineage>
</organism>
<dbReference type="SUPFAM" id="SSF53383">
    <property type="entry name" value="PLP-dependent transferases"/>
    <property type="match status" value="1"/>
</dbReference>
<dbReference type="PANTHER" id="PTHR43092">
    <property type="entry name" value="L-CYSTEINE DESULFHYDRASE"/>
    <property type="match status" value="1"/>
</dbReference>
<evidence type="ECO:0000313" key="3">
    <source>
        <dbReference type="EMBL" id="TPW29201.1"/>
    </source>
</evidence>
<dbReference type="Gene3D" id="3.40.640.10">
    <property type="entry name" value="Type I PLP-dependent aspartate aminotransferase-like (Major domain)"/>
    <property type="match status" value="1"/>
</dbReference>
<gene>
    <name evidence="3" type="ORF">FJU08_15235</name>
</gene>
<reference evidence="3 4" key="1">
    <citation type="submission" date="2019-06" db="EMBL/GenBank/DDBJ databases">
        <authorList>
            <person name="Li M."/>
        </authorList>
    </citation>
    <scope>NUCLEOTIDE SEQUENCE [LARGE SCALE GENOMIC DNA]</scope>
    <source>
        <strain evidence="3 4">BGMRC2036</strain>
    </source>
</reference>
<keyword evidence="3" id="KW-0808">Transferase</keyword>
<dbReference type="AlphaFoldDB" id="A0A506U7W7"/>
<dbReference type="InterPro" id="IPR015424">
    <property type="entry name" value="PyrdxlP-dep_Trfase"/>
</dbReference>
<dbReference type="OrthoDB" id="9804366at2"/>
<dbReference type="PANTHER" id="PTHR43092:SF2">
    <property type="entry name" value="HERCYNYLCYSTEINE SULFOXIDE LYASE"/>
    <property type="match status" value="1"/>
</dbReference>
<dbReference type="GO" id="GO:0008483">
    <property type="term" value="F:transaminase activity"/>
    <property type="evidence" value="ECO:0007669"/>
    <property type="project" value="UniProtKB-KW"/>
</dbReference>
<evidence type="ECO:0000256" key="1">
    <source>
        <dbReference type="ARBA" id="ARBA00022898"/>
    </source>
</evidence>
<feature type="domain" description="Aminotransferase class V" evidence="2">
    <location>
        <begin position="57"/>
        <end position="356"/>
    </location>
</feature>
<dbReference type="EMBL" id="VHLG01000010">
    <property type="protein sequence ID" value="TPW29201.1"/>
    <property type="molecule type" value="Genomic_DNA"/>
</dbReference>
<name>A0A506U7W7_9HYPH</name>
<dbReference type="Proteomes" id="UP000318801">
    <property type="component" value="Unassembled WGS sequence"/>
</dbReference>
<dbReference type="Gene3D" id="3.90.1150.10">
    <property type="entry name" value="Aspartate Aminotransferase, domain 1"/>
    <property type="match status" value="1"/>
</dbReference>